<evidence type="ECO:0000256" key="7">
    <source>
        <dbReference type="ARBA" id="ARBA00022912"/>
    </source>
</evidence>
<dbReference type="STRING" id="6832.A0A553PNR8"/>
<dbReference type="InterPro" id="IPR036457">
    <property type="entry name" value="PPM-type-like_dom_sf"/>
</dbReference>
<gene>
    <name evidence="12" type="ORF">TCAL_16047</name>
</gene>
<accession>A0A553PNR8</accession>
<proteinExistence type="inferred from homology"/>
<keyword evidence="13" id="KW-1185">Reference proteome</keyword>
<dbReference type="CDD" id="cd00143">
    <property type="entry name" value="PP2Cc"/>
    <property type="match status" value="1"/>
</dbReference>
<evidence type="ECO:0000256" key="6">
    <source>
        <dbReference type="ARBA" id="ARBA00022801"/>
    </source>
</evidence>
<dbReference type="EMBL" id="VCGU01000002">
    <property type="protein sequence ID" value="TRY79325.1"/>
    <property type="molecule type" value="Genomic_DNA"/>
</dbReference>
<evidence type="ECO:0000256" key="9">
    <source>
        <dbReference type="RuleBase" id="RU003465"/>
    </source>
</evidence>
<dbReference type="InterPro" id="IPR000222">
    <property type="entry name" value="PP2C_BS"/>
</dbReference>
<keyword evidence="6 9" id="KW-0378">Hydrolase</keyword>
<evidence type="ECO:0000256" key="4">
    <source>
        <dbReference type="ARBA" id="ARBA00013081"/>
    </source>
</evidence>
<evidence type="ECO:0000313" key="12">
    <source>
        <dbReference type="EMBL" id="TRY79325.1"/>
    </source>
</evidence>
<dbReference type="Gene3D" id="3.60.40.10">
    <property type="entry name" value="PPM-type phosphatase domain"/>
    <property type="match status" value="1"/>
</dbReference>
<evidence type="ECO:0000256" key="3">
    <source>
        <dbReference type="ARBA" id="ARBA00006702"/>
    </source>
</evidence>
<keyword evidence="7 9" id="KW-0904">Protein phosphatase</keyword>
<feature type="compositionally biased region" description="Low complexity" evidence="10">
    <location>
        <begin position="1"/>
        <end position="30"/>
    </location>
</feature>
<dbReference type="SMART" id="SM00332">
    <property type="entry name" value="PP2Cc"/>
    <property type="match status" value="1"/>
</dbReference>
<dbReference type="GO" id="GO:0046872">
    <property type="term" value="F:metal ion binding"/>
    <property type="evidence" value="ECO:0007669"/>
    <property type="project" value="UniProtKB-KW"/>
</dbReference>
<evidence type="ECO:0000256" key="10">
    <source>
        <dbReference type="SAM" id="MobiDB-lite"/>
    </source>
</evidence>
<dbReference type="PROSITE" id="PS51746">
    <property type="entry name" value="PPM_2"/>
    <property type="match status" value="1"/>
</dbReference>
<dbReference type="PANTHER" id="PTHR13832:SF565">
    <property type="entry name" value="AT28366P-RELATED"/>
    <property type="match status" value="1"/>
</dbReference>
<keyword evidence="8" id="KW-0464">Manganese</keyword>
<evidence type="ECO:0000259" key="11">
    <source>
        <dbReference type="PROSITE" id="PS51746"/>
    </source>
</evidence>
<dbReference type="InterPro" id="IPR015655">
    <property type="entry name" value="PP2C"/>
</dbReference>
<dbReference type="OrthoDB" id="10264738at2759"/>
<evidence type="ECO:0000256" key="8">
    <source>
        <dbReference type="ARBA" id="ARBA00023211"/>
    </source>
</evidence>
<protein>
    <recommendedName>
        <fullName evidence="4">protein-serine/threonine phosphatase</fullName>
        <ecNumber evidence="4">3.1.3.16</ecNumber>
    </recommendedName>
</protein>
<comment type="cofactor">
    <cofactor evidence="1">
        <name>Mn(2+)</name>
        <dbReference type="ChEBI" id="CHEBI:29035"/>
    </cofactor>
</comment>
<comment type="similarity">
    <text evidence="3 9">Belongs to the PP2C family.</text>
</comment>
<dbReference type="EC" id="3.1.3.16" evidence="4"/>
<dbReference type="PROSITE" id="PS01032">
    <property type="entry name" value="PPM_1"/>
    <property type="match status" value="1"/>
</dbReference>
<dbReference type="AlphaFoldDB" id="A0A553PNR8"/>
<comment type="cofactor">
    <cofactor evidence="2">
        <name>Mg(2+)</name>
        <dbReference type="ChEBI" id="CHEBI:18420"/>
    </cofactor>
</comment>
<feature type="region of interest" description="Disordered" evidence="10">
    <location>
        <begin position="1"/>
        <end position="85"/>
    </location>
</feature>
<dbReference type="OMA" id="VENVHCT"/>
<dbReference type="Pfam" id="PF00481">
    <property type="entry name" value="PP2C"/>
    <property type="match status" value="1"/>
</dbReference>
<evidence type="ECO:0000256" key="5">
    <source>
        <dbReference type="ARBA" id="ARBA00022723"/>
    </source>
</evidence>
<dbReference type="InterPro" id="IPR001932">
    <property type="entry name" value="PPM-type_phosphatase-like_dom"/>
</dbReference>
<sequence>MASSSTSSSHSKPPSAGYSARSSRAVSPASELGPPPRRSTSPTSSTGTCSTTTSPPTSKSRWQKLISSLRKSKDSDSSSTVEAHRLKHSHNCSNAFLRAGISNMKGYKKANQDRCTAFSYLENDPDLSFFAVYDGHGGTGVANYLKDHLHEFVLDQVEYKEGNMEEAILKAFLQVDQDLRTYGTATELTGSTATVLLIKHGELFCANLGDSRATACVRGLVKPLTCDHNTSNAKERERVYAMGGTIKDNRVSGVLIPTRCFGDFLLKSEIEKPAWKQVISAVPQILSFKITSNWDFIVVGSDGVWDAMTNQEMISFVKTKLSAMCAGQTSRDKVVLSTLCEEILDLCCAKTVERYGKNSCDNMTIIIIWMDHSDHRSETGSSVVSSVVSR</sequence>
<dbReference type="Proteomes" id="UP000318571">
    <property type="component" value="Chromosome 6"/>
</dbReference>
<comment type="caution">
    <text evidence="12">The sequence shown here is derived from an EMBL/GenBank/DDBJ whole genome shotgun (WGS) entry which is preliminary data.</text>
</comment>
<evidence type="ECO:0000313" key="13">
    <source>
        <dbReference type="Proteomes" id="UP000318571"/>
    </source>
</evidence>
<evidence type="ECO:0000256" key="1">
    <source>
        <dbReference type="ARBA" id="ARBA00001936"/>
    </source>
</evidence>
<keyword evidence="5" id="KW-0479">Metal-binding</keyword>
<feature type="compositionally biased region" description="Low complexity" evidence="10">
    <location>
        <begin position="38"/>
        <end position="60"/>
    </location>
</feature>
<name>A0A553PNR8_TIGCA</name>
<dbReference type="GO" id="GO:0004722">
    <property type="term" value="F:protein serine/threonine phosphatase activity"/>
    <property type="evidence" value="ECO:0007669"/>
    <property type="project" value="UniProtKB-EC"/>
</dbReference>
<dbReference type="SUPFAM" id="SSF81606">
    <property type="entry name" value="PP2C-like"/>
    <property type="match status" value="1"/>
</dbReference>
<dbReference type="PANTHER" id="PTHR13832">
    <property type="entry name" value="PROTEIN PHOSPHATASE 2C"/>
    <property type="match status" value="1"/>
</dbReference>
<organism evidence="12 13">
    <name type="scientific">Tigriopus californicus</name>
    <name type="common">Marine copepod</name>
    <dbReference type="NCBI Taxonomy" id="6832"/>
    <lineage>
        <taxon>Eukaryota</taxon>
        <taxon>Metazoa</taxon>
        <taxon>Ecdysozoa</taxon>
        <taxon>Arthropoda</taxon>
        <taxon>Crustacea</taxon>
        <taxon>Multicrustacea</taxon>
        <taxon>Hexanauplia</taxon>
        <taxon>Copepoda</taxon>
        <taxon>Harpacticoida</taxon>
        <taxon>Harpacticidae</taxon>
        <taxon>Tigriopus</taxon>
    </lineage>
</organism>
<reference evidence="12 13" key="1">
    <citation type="journal article" date="2018" name="Nat. Ecol. Evol.">
        <title>Genomic signatures of mitonuclear coevolution across populations of Tigriopus californicus.</title>
        <authorList>
            <person name="Barreto F.S."/>
            <person name="Watson E.T."/>
            <person name="Lima T.G."/>
            <person name="Willett C.S."/>
            <person name="Edmands S."/>
            <person name="Li W."/>
            <person name="Burton R.S."/>
        </authorList>
    </citation>
    <scope>NUCLEOTIDE SEQUENCE [LARGE SCALE GENOMIC DNA]</scope>
    <source>
        <strain evidence="12 13">San Diego</strain>
    </source>
</reference>
<feature type="domain" description="PPM-type phosphatase" evidence="11">
    <location>
        <begin position="98"/>
        <end position="370"/>
    </location>
</feature>
<evidence type="ECO:0000256" key="2">
    <source>
        <dbReference type="ARBA" id="ARBA00001946"/>
    </source>
</evidence>